<proteinExistence type="predicted"/>
<dbReference type="SUPFAM" id="SSF52172">
    <property type="entry name" value="CheY-like"/>
    <property type="match status" value="1"/>
</dbReference>
<dbReference type="SUPFAM" id="SSF46894">
    <property type="entry name" value="C-terminal effector domain of the bipartite response regulators"/>
    <property type="match status" value="1"/>
</dbReference>
<dbReference type="InterPro" id="IPR016032">
    <property type="entry name" value="Sig_transdc_resp-reg_C-effctor"/>
</dbReference>
<dbReference type="GO" id="GO:0003677">
    <property type="term" value="F:DNA binding"/>
    <property type="evidence" value="ECO:0007669"/>
    <property type="project" value="UniProtKB-KW"/>
</dbReference>
<dbReference type="SMART" id="SM00421">
    <property type="entry name" value="HTH_LUXR"/>
    <property type="match status" value="1"/>
</dbReference>
<dbReference type="Proteomes" id="UP000295124">
    <property type="component" value="Unassembled WGS sequence"/>
</dbReference>
<dbReference type="EMBL" id="SMKX01000008">
    <property type="protein sequence ID" value="TDD62162.1"/>
    <property type="molecule type" value="Genomic_DNA"/>
</dbReference>
<feature type="domain" description="Response regulatory" evidence="7">
    <location>
        <begin position="3"/>
        <end position="121"/>
    </location>
</feature>
<dbReference type="PRINTS" id="PR00038">
    <property type="entry name" value="HTHLUXR"/>
</dbReference>
<keyword evidence="1 5" id="KW-0597">Phosphoprotein</keyword>
<feature type="modified residue" description="4-aspartylphosphate" evidence="5">
    <location>
        <position position="54"/>
    </location>
</feature>
<dbReference type="GO" id="GO:0006355">
    <property type="term" value="P:regulation of DNA-templated transcription"/>
    <property type="evidence" value="ECO:0007669"/>
    <property type="project" value="InterPro"/>
</dbReference>
<organism evidence="8 9">
    <name type="scientific">Kribbella antibiotica</name>
    <dbReference type="NCBI Taxonomy" id="190195"/>
    <lineage>
        <taxon>Bacteria</taxon>
        <taxon>Bacillati</taxon>
        <taxon>Actinomycetota</taxon>
        <taxon>Actinomycetes</taxon>
        <taxon>Propionibacteriales</taxon>
        <taxon>Kribbellaceae</taxon>
        <taxon>Kribbella</taxon>
    </lineage>
</organism>
<dbReference type="Pfam" id="PF00196">
    <property type="entry name" value="GerE"/>
    <property type="match status" value="1"/>
</dbReference>
<comment type="caution">
    <text evidence="8">The sequence shown here is derived from an EMBL/GenBank/DDBJ whole genome shotgun (WGS) entry which is preliminary data.</text>
</comment>
<evidence type="ECO:0000259" key="7">
    <source>
        <dbReference type="PROSITE" id="PS50110"/>
    </source>
</evidence>
<dbReference type="InterPro" id="IPR011006">
    <property type="entry name" value="CheY-like_superfamily"/>
</dbReference>
<reference evidence="8 9" key="1">
    <citation type="submission" date="2019-03" db="EMBL/GenBank/DDBJ databases">
        <title>Draft genome sequences of novel Actinobacteria.</title>
        <authorList>
            <person name="Sahin N."/>
            <person name="Ay H."/>
            <person name="Saygin H."/>
        </authorList>
    </citation>
    <scope>NUCLEOTIDE SEQUENCE [LARGE SCALE GENOMIC DNA]</scope>
    <source>
        <strain evidence="8 9">JCM 13523</strain>
    </source>
</reference>
<dbReference type="AlphaFoldDB" id="A0A4R4ZY92"/>
<keyword evidence="2" id="KW-0805">Transcription regulation</keyword>
<evidence type="ECO:0000256" key="1">
    <source>
        <dbReference type="ARBA" id="ARBA00022553"/>
    </source>
</evidence>
<dbReference type="CDD" id="cd17535">
    <property type="entry name" value="REC_NarL-like"/>
    <property type="match status" value="1"/>
</dbReference>
<dbReference type="SMART" id="SM00448">
    <property type="entry name" value="REC"/>
    <property type="match status" value="1"/>
</dbReference>
<dbReference type="RefSeq" id="WP_132165693.1">
    <property type="nucleotide sequence ID" value="NZ_SMKX01000008.1"/>
</dbReference>
<keyword evidence="3" id="KW-0238">DNA-binding</keyword>
<dbReference type="GO" id="GO:0000160">
    <property type="term" value="P:phosphorelay signal transduction system"/>
    <property type="evidence" value="ECO:0007669"/>
    <property type="project" value="InterPro"/>
</dbReference>
<name>A0A4R4ZY92_9ACTN</name>
<keyword evidence="4" id="KW-0804">Transcription</keyword>
<evidence type="ECO:0000313" key="9">
    <source>
        <dbReference type="Proteomes" id="UP000295124"/>
    </source>
</evidence>
<evidence type="ECO:0000256" key="3">
    <source>
        <dbReference type="ARBA" id="ARBA00023125"/>
    </source>
</evidence>
<accession>A0A4R4ZY92</accession>
<sequence length="222" mass="23983">MIRVVVVDDQQLMRSGLVALLERDAEITVVGQAGDGTAGVATVRAERPDVVLMDIRMPGVDGIEATRRIVADERLRATRVVMLTTFDTDEHIFAAIQVGAAGFLLKDTDPDDLRAAVRTVANGDALLSPSVTRRVLAQVAADRRTTDPSRLAPLTDRERELLVEIAAGRSNTEIAARLYLTAATTRTYVSRLLTKLDARDRAQLVHIAYESGLSTPGDPPTG</sequence>
<dbReference type="PROSITE" id="PS50043">
    <property type="entry name" value="HTH_LUXR_2"/>
    <property type="match status" value="1"/>
</dbReference>
<dbReference type="InterPro" id="IPR058245">
    <property type="entry name" value="NreC/VraR/RcsB-like_REC"/>
</dbReference>
<evidence type="ECO:0000313" key="8">
    <source>
        <dbReference type="EMBL" id="TDD62162.1"/>
    </source>
</evidence>
<dbReference type="PROSITE" id="PS50110">
    <property type="entry name" value="RESPONSE_REGULATORY"/>
    <property type="match status" value="1"/>
</dbReference>
<evidence type="ECO:0000259" key="6">
    <source>
        <dbReference type="PROSITE" id="PS50043"/>
    </source>
</evidence>
<protein>
    <submittedName>
        <fullName evidence="8">Response regulator transcription factor</fullName>
    </submittedName>
</protein>
<dbReference type="PANTHER" id="PTHR43214:SF24">
    <property type="entry name" value="TRANSCRIPTIONAL REGULATORY PROTEIN NARL-RELATED"/>
    <property type="match status" value="1"/>
</dbReference>
<dbReference type="Pfam" id="PF00072">
    <property type="entry name" value="Response_reg"/>
    <property type="match status" value="1"/>
</dbReference>
<dbReference type="OrthoDB" id="9808843at2"/>
<dbReference type="InterPro" id="IPR001789">
    <property type="entry name" value="Sig_transdc_resp-reg_receiver"/>
</dbReference>
<keyword evidence="9" id="KW-1185">Reference proteome</keyword>
<dbReference type="InterPro" id="IPR039420">
    <property type="entry name" value="WalR-like"/>
</dbReference>
<dbReference type="InterPro" id="IPR000792">
    <property type="entry name" value="Tscrpt_reg_LuxR_C"/>
</dbReference>
<evidence type="ECO:0000256" key="5">
    <source>
        <dbReference type="PROSITE-ProRule" id="PRU00169"/>
    </source>
</evidence>
<evidence type="ECO:0000256" key="4">
    <source>
        <dbReference type="ARBA" id="ARBA00023163"/>
    </source>
</evidence>
<dbReference type="Gene3D" id="3.40.50.2300">
    <property type="match status" value="1"/>
</dbReference>
<feature type="domain" description="HTH luxR-type" evidence="6">
    <location>
        <begin position="147"/>
        <end position="212"/>
    </location>
</feature>
<gene>
    <name evidence="8" type="ORF">E1263_04605</name>
</gene>
<dbReference type="PANTHER" id="PTHR43214">
    <property type="entry name" value="TWO-COMPONENT RESPONSE REGULATOR"/>
    <property type="match status" value="1"/>
</dbReference>
<dbReference type="CDD" id="cd06170">
    <property type="entry name" value="LuxR_C_like"/>
    <property type="match status" value="1"/>
</dbReference>
<evidence type="ECO:0000256" key="2">
    <source>
        <dbReference type="ARBA" id="ARBA00023015"/>
    </source>
</evidence>